<dbReference type="Proteomes" id="UP001165430">
    <property type="component" value="Unassembled WGS sequence"/>
</dbReference>
<proteinExistence type="predicted"/>
<name>A0ABS9V9X3_9BACT</name>
<gene>
    <name evidence="1" type="ORF">MM213_06995</name>
</gene>
<comment type="caution">
    <text evidence="1">The sequence shown here is derived from an EMBL/GenBank/DDBJ whole genome shotgun (WGS) entry which is preliminary data.</text>
</comment>
<protein>
    <submittedName>
        <fullName evidence="1">Uncharacterized protein</fullName>
    </submittedName>
</protein>
<reference evidence="1" key="1">
    <citation type="submission" date="2022-03" db="EMBL/GenBank/DDBJ databases">
        <title>De novo assembled genomes of Belliella spp. (Cyclobacteriaceae) strains.</title>
        <authorList>
            <person name="Szabo A."/>
            <person name="Korponai K."/>
            <person name="Felfoldi T."/>
        </authorList>
    </citation>
    <scope>NUCLEOTIDE SEQUENCE</scope>
    <source>
        <strain evidence="1">DSM 111903</strain>
    </source>
</reference>
<accession>A0ABS9V9X3</accession>
<keyword evidence="2" id="KW-1185">Reference proteome</keyword>
<evidence type="ECO:0000313" key="2">
    <source>
        <dbReference type="Proteomes" id="UP001165430"/>
    </source>
</evidence>
<dbReference type="EMBL" id="JAKZGO010000004">
    <property type="protein sequence ID" value="MCH7413222.1"/>
    <property type="molecule type" value="Genomic_DNA"/>
</dbReference>
<sequence length="184" mass="20419">MFFTIITIFSCVSEDNFQKHTTIESLAINEVSKLKGIPTNNLIVVTRNIKGFEVPIVTSNVNDIIYPVLINDLGIVKAVLEQRMVNNENGSISYYHFANGIEIGSNTVFDGKFTEFMGAPVEENYRILNDCEQAEGESCAGCHYRQMMEIIESDGETQALCDALGPQCVAAVYVASAIHCWLEH</sequence>
<organism evidence="1 2">
    <name type="scientific">Belliella alkalica</name>
    <dbReference type="NCBI Taxonomy" id="1730871"/>
    <lineage>
        <taxon>Bacteria</taxon>
        <taxon>Pseudomonadati</taxon>
        <taxon>Bacteroidota</taxon>
        <taxon>Cytophagia</taxon>
        <taxon>Cytophagales</taxon>
        <taxon>Cyclobacteriaceae</taxon>
        <taxon>Belliella</taxon>
    </lineage>
</organism>
<dbReference type="RefSeq" id="WP_241410785.1">
    <property type="nucleotide sequence ID" value="NZ_JAKZGO010000004.1"/>
</dbReference>
<evidence type="ECO:0000313" key="1">
    <source>
        <dbReference type="EMBL" id="MCH7413222.1"/>
    </source>
</evidence>